<dbReference type="CDD" id="cd01300">
    <property type="entry name" value="YtcJ_like"/>
    <property type="match status" value="1"/>
</dbReference>
<comment type="caution">
    <text evidence="3">The sequence shown here is derived from an EMBL/GenBank/DDBJ whole genome shotgun (WGS) entry which is preliminary data.</text>
</comment>
<reference evidence="2 5" key="3">
    <citation type="journal article" date="2019" name="Nat. Med.">
        <title>A library of human gut bacterial isolates paired with longitudinal multiomics data enables mechanistic microbiome research.</title>
        <authorList>
            <person name="Poyet M."/>
            <person name="Groussin M."/>
            <person name="Gibbons S.M."/>
            <person name="Avila-Pacheco J."/>
            <person name="Jiang X."/>
            <person name="Kearney S.M."/>
            <person name="Perrotta A.R."/>
            <person name="Berdy B."/>
            <person name="Zhao S."/>
            <person name="Lieberman T.D."/>
            <person name="Swanson P.K."/>
            <person name="Smith M."/>
            <person name="Roesemann S."/>
            <person name="Alexander J.E."/>
            <person name="Rich S.A."/>
            <person name="Livny J."/>
            <person name="Vlamakis H."/>
            <person name="Clish C."/>
            <person name="Bullock K."/>
            <person name="Deik A."/>
            <person name="Scott J."/>
            <person name="Pierce K.A."/>
            <person name="Xavier R.J."/>
            <person name="Alm E.J."/>
        </authorList>
    </citation>
    <scope>NUCLEOTIDE SEQUENCE [LARGE SCALE GENOMIC DNA]</scope>
    <source>
        <strain evidence="2 5">BIOML-A2</strain>
    </source>
</reference>
<dbReference type="EMBL" id="FQVY01000001">
    <property type="protein sequence ID" value="SHF81955.1"/>
    <property type="molecule type" value="Genomic_DNA"/>
</dbReference>
<dbReference type="PANTHER" id="PTHR22642">
    <property type="entry name" value="IMIDAZOLONEPROPIONASE"/>
    <property type="match status" value="1"/>
</dbReference>
<reference evidence="3" key="2">
    <citation type="submission" date="2016-11" db="EMBL/GenBank/DDBJ databases">
        <authorList>
            <person name="Varghese N."/>
            <person name="Submissions S."/>
        </authorList>
    </citation>
    <scope>NUCLEOTIDE SEQUENCE</scope>
    <source>
        <strain evidence="3">DSM 4029</strain>
    </source>
</reference>
<evidence type="ECO:0000313" key="2">
    <source>
        <dbReference type="EMBL" id="MZL70086.1"/>
    </source>
</evidence>
<dbReference type="Proteomes" id="UP000474718">
    <property type="component" value="Unassembled WGS sequence"/>
</dbReference>
<dbReference type="InterPro" id="IPR033932">
    <property type="entry name" value="YtcJ-like"/>
</dbReference>
<dbReference type="InterPro" id="IPR032466">
    <property type="entry name" value="Metal_Hydrolase"/>
</dbReference>
<protein>
    <submittedName>
        <fullName evidence="2">Amidohydrolase family protein</fullName>
    </submittedName>
</protein>
<evidence type="ECO:0000313" key="5">
    <source>
        <dbReference type="Proteomes" id="UP000474718"/>
    </source>
</evidence>
<dbReference type="SUPFAM" id="SSF51556">
    <property type="entry name" value="Metallo-dependent hydrolases"/>
    <property type="match status" value="1"/>
</dbReference>
<dbReference type="AlphaFoldDB" id="A0AAQ1MC09"/>
<dbReference type="InterPro" id="IPR013108">
    <property type="entry name" value="Amidohydro_3"/>
</dbReference>
<reference evidence="4" key="1">
    <citation type="submission" date="2016-11" db="EMBL/GenBank/DDBJ databases">
        <authorList>
            <person name="Jaros S."/>
            <person name="Januszkiewicz K."/>
            <person name="Wedrychowicz H."/>
        </authorList>
    </citation>
    <scope>NUCLEOTIDE SEQUENCE [LARGE SCALE GENOMIC DNA]</scope>
    <source>
        <strain evidence="4">DSM 4029</strain>
    </source>
</reference>
<evidence type="ECO:0000313" key="3">
    <source>
        <dbReference type="EMBL" id="SHF81955.1"/>
    </source>
</evidence>
<proteinExistence type="predicted"/>
<dbReference type="Proteomes" id="UP000184089">
    <property type="component" value="Unassembled WGS sequence"/>
</dbReference>
<dbReference type="RefSeq" id="WP_021658895.1">
    <property type="nucleotide sequence ID" value="NZ_FQVY01000001.1"/>
</dbReference>
<sequence>MSQTLYYNGHIYTMEPGDQCRCEAVLVADGRILGAGALAAMEQLADAGVRRVDLEGKTLLPSFIDPHSHLSMLANTLHAVPLGDCTSYRQIVQRLREAVASGDLEPGQWVVGFGYDHNRLEEGRHPTRQVLDQVSSTRPVLITHQSGHMGVANTIALNEGGYTPQTPDPEGGKIGRDYATGELSGYLEENAFISFSSSASSLAPTFAQMLALCEKAQEVYLKHGITTAQEGMVKHQNFTLLRTLAEHGSLKLDLVGYVDLKDEAEIAKENPEYLRQYRNRLKIGGYKIFLDGSPQGKTAWLSAPYEGERDGYCGYPIYKDAEVERFCKIAMGEGMQLLCHCNGDAASQQYLDAFAAAKAALPDKDTCRPVMIHAQTVRPGDQVPRMKELGMMPSYFVAHTYFWGDTHLKNLGQERATRISPAASTLKAGIPFTFHQDTPVLEPDMLRTVWCAVNRISLSGADMGKAERISPLEALKAVTINAAYQYFEEDEKGSIAPGKLANLVILDQDPIEVDPMAICDIRVVETIREGETLYRA</sequence>
<dbReference type="Gene3D" id="3.20.20.140">
    <property type="entry name" value="Metal-dependent hydrolases"/>
    <property type="match status" value="1"/>
</dbReference>
<dbReference type="EMBL" id="WWVX01000007">
    <property type="protein sequence ID" value="MZL70086.1"/>
    <property type="molecule type" value="Genomic_DNA"/>
</dbReference>
<dbReference type="Pfam" id="PF07969">
    <property type="entry name" value="Amidohydro_3"/>
    <property type="match status" value="1"/>
</dbReference>
<dbReference type="Gene3D" id="2.30.40.10">
    <property type="entry name" value="Urease, subunit C, domain 1"/>
    <property type="match status" value="1"/>
</dbReference>
<dbReference type="SUPFAM" id="SSF51338">
    <property type="entry name" value="Composite domain of metallo-dependent hydrolases"/>
    <property type="match status" value="1"/>
</dbReference>
<name>A0AAQ1MC09_9FIRM</name>
<feature type="domain" description="Amidohydrolase 3" evidence="1">
    <location>
        <begin position="52"/>
        <end position="534"/>
    </location>
</feature>
<gene>
    <name evidence="2" type="ORF">GT747_10010</name>
    <name evidence="3" type="ORF">SAMN05444424_0796</name>
</gene>
<dbReference type="PANTHER" id="PTHR22642:SF2">
    <property type="entry name" value="PROTEIN LONG AFTER FAR-RED 3"/>
    <property type="match status" value="1"/>
</dbReference>
<accession>A0AAQ1MC09</accession>
<evidence type="ECO:0000313" key="4">
    <source>
        <dbReference type="Proteomes" id="UP000184089"/>
    </source>
</evidence>
<dbReference type="GO" id="GO:0016810">
    <property type="term" value="F:hydrolase activity, acting on carbon-nitrogen (but not peptide) bonds"/>
    <property type="evidence" value="ECO:0007669"/>
    <property type="project" value="InterPro"/>
</dbReference>
<dbReference type="Gene3D" id="3.10.310.70">
    <property type="match status" value="1"/>
</dbReference>
<organism evidence="3 4">
    <name type="scientific">Bittarella massiliensis</name>
    <name type="common">ex Durand et al. 2017</name>
    <dbReference type="NCBI Taxonomy" id="1720313"/>
    <lineage>
        <taxon>Bacteria</taxon>
        <taxon>Bacillati</taxon>
        <taxon>Bacillota</taxon>
        <taxon>Clostridia</taxon>
        <taxon>Eubacteriales</taxon>
        <taxon>Oscillospiraceae</taxon>
        <taxon>Bittarella (ex Durand et al. 2017)</taxon>
    </lineage>
</organism>
<evidence type="ECO:0000259" key="1">
    <source>
        <dbReference type="Pfam" id="PF07969"/>
    </source>
</evidence>
<keyword evidence="5" id="KW-1185">Reference proteome</keyword>
<dbReference type="InterPro" id="IPR011059">
    <property type="entry name" value="Metal-dep_hydrolase_composite"/>
</dbReference>